<evidence type="ECO:0000313" key="2">
    <source>
        <dbReference type="Proteomes" id="UP001054945"/>
    </source>
</evidence>
<sequence>MILLLNSSEPSLFIRQTVSNDAIAVSRENTLEPNSTFEHLPTNKCIVFVGTHMDLERCSRDHSRLLLTKILKLIELRRCLSWNGVCGFVR</sequence>
<name>A0AAV4VJY3_CAEEX</name>
<organism evidence="1 2">
    <name type="scientific">Caerostris extrusa</name>
    <name type="common">Bark spider</name>
    <name type="synonym">Caerostris bankana</name>
    <dbReference type="NCBI Taxonomy" id="172846"/>
    <lineage>
        <taxon>Eukaryota</taxon>
        <taxon>Metazoa</taxon>
        <taxon>Ecdysozoa</taxon>
        <taxon>Arthropoda</taxon>
        <taxon>Chelicerata</taxon>
        <taxon>Arachnida</taxon>
        <taxon>Araneae</taxon>
        <taxon>Araneomorphae</taxon>
        <taxon>Entelegynae</taxon>
        <taxon>Araneoidea</taxon>
        <taxon>Araneidae</taxon>
        <taxon>Caerostris</taxon>
    </lineage>
</organism>
<proteinExistence type="predicted"/>
<dbReference type="Proteomes" id="UP001054945">
    <property type="component" value="Unassembled WGS sequence"/>
</dbReference>
<gene>
    <name evidence="1" type="ORF">CEXT_305921</name>
</gene>
<protein>
    <submittedName>
        <fullName evidence="1">Uncharacterized protein</fullName>
    </submittedName>
</protein>
<dbReference type="EMBL" id="BPLR01014641">
    <property type="protein sequence ID" value="GIY70265.1"/>
    <property type="molecule type" value="Genomic_DNA"/>
</dbReference>
<evidence type="ECO:0000313" key="1">
    <source>
        <dbReference type="EMBL" id="GIY70265.1"/>
    </source>
</evidence>
<accession>A0AAV4VJY3</accession>
<comment type="caution">
    <text evidence="1">The sequence shown here is derived from an EMBL/GenBank/DDBJ whole genome shotgun (WGS) entry which is preliminary data.</text>
</comment>
<keyword evidence="2" id="KW-1185">Reference proteome</keyword>
<reference evidence="1 2" key="1">
    <citation type="submission" date="2021-06" db="EMBL/GenBank/DDBJ databases">
        <title>Caerostris extrusa draft genome.</title>
        <authorList>
            <person name="Kono N."/>
            <person name="Arakawa K."/>
        </authorList>
    </citation>
    <scope>NUCLEOTIDE SEQUENCE [LARGE SCALE GENOMIC DNA]</scope>
</reference>
<dbReference type="AlphaFoldDB" id="A0AAV4VJY3"/>